<evidence type="ECO:0000313" key="5">
    <source>
        <dbReference type="Proteomes" id="UP001500236"/>
    </source>
</evidence>
<organism evidence="4 5">
    <name type="scientific">Nesterenkonia aethiopica</name>
    <dbReference type="NCBI Taxonomy" id="269144"/>
    <lineage>
        <taxon>Bacteria</taxon>
        <taxon>Bacillati</taxon>
        <taxon>Actinomycetota</taxon>
        <taxon>Actinomycetes</taxon>
        <taxon>Micrococcales</taxon>
        <taxon>Micrococcaceae</taxon>
        <taxon>Nesterenkonia</taxon>
    </lineage>
</organism>
<dbReference type="Gene3D" id="1.20.1260.10">
    <property type="match status" value="1"/>
</dbReference>
<accession>A0ABP6LW63</accession>
<feature type="chain" id="PRO_5046185264" evidence="2">
    <location>
        <begin position="31"/>
        <end position="215"/>
    </location>
</feature>
<protein>
    <submittedName>
        <fullName evidence="4">DUF305 domain-containing protein</fullName>
    </submittedName>
</protein>
<feature type="signal peptide" evidence="2">
    <location>
        <begin position="1"/>
        <end position="30"/>
    </location>
</feature>
<dbReference type="InterPro" id="IPR005183">
    <property type="entry name" value="DUF305_CopM-like"/>
</dbReference>
<feature type="domain" description="DUF305" evidence="3">
    <location>
        <begin position="75"/>
        <end position="212"/>
    </location>
</feature>
<dbReference type="Proteomes" id="UP001500236">
    <property type="component" value="Unassembled WGS sequence"/>
</dbReference>
<feature type="compositionally biased region" description="Acidic residues" evidence="1">
    <location>
        <begin position="26"/>
        <end position="50"/>
    </location>
</feature>
<feature type="compositionally biased region" description="Basic and acidic residues" evidence="1">
    <location>
        <begin position="51"/>
        <end position="68"/>
    </location>
</feature>
<dbReference type="InterPro" id="IPR012347">
    <property type="entry name" value="Ferritin-like"/>
</dbReference>
<keyword evidence="2" id="KW-0732">Signal</keyword>
<feature type="region of interest" description="Disordered" evidence="1">
    <location>
        <begin position="26"/>
        <end position="68"/>
    </location>
</feature>
<dbReference type="RefSeq" id="WP_344685902.1">
    <property type="nucleotide sequence ID" value="NZ_BAAAVT010000009.1"/>
</dbReference>
<proteinExistence type="predicted"/>
<name>A0ABP6LW63_9MICC</name>
<dbReference type="PANTHER" id="PTHR36933">
    <property type="entry name" value="SLL0788 PROTEIN"/>
    <property type="match status" value="1"/>
</dbReference>
<keyword evidence="5" id="KW-1185">Reference proteome</keyword>
<dbReference type="PANTHER" id="PTHR36933:SF1">
    <property type="entry name" value="SLL0788 PROTEIN"/>
    <property type="match status" value="1"/>
</dbReference>
<dbReference type="EMBL" id="BAAAVT010000009">
    <property type="protein sequence ID" value="GAA3063931.1"/>
    <property type="molecule type" value="Genomic_DNA"/>
</dbReference>
<comment type="caution">
    <text evidence="4">The sequence shown here is derived from an EMBL/GenBank/DDBJ whole genome shotgun (WGS) entry which is preliminary data.</text>
</comment>
<sequence>MPRRRTLTATTSVAALGLLLLTACDSGEDAAPEEEAGQEVEQQVEQEEDHDADHDPDHDPDHDDAAVSDDHNAADVDYARGMIAHHEQAIEMSEILLENEGLDPELESLAEDIKAAQGPEIQQMNTWLEAWEDGEHGGHDGMLTEDQLLEFTDAEGAEAERLFLEGMILHHEGAVEMAEEHLEQGQDPEALELSEQVIEDQSEEIELMEGLLEDY</sequence>
<evidence type="ECO:0000313" key="4">
    <source>
        <dbReference type="EMBL" id="GAA3063931.1"/>
    </source>
</evidence>
<evidence type="ECO:0000259" key="3">
    <source>
        <dbReference type="Pfam" id="PF03713"/>
    </source>
</evidence>
<dbReference type="Pfam" id="PF03713">
    <property type="entry name" value="DUF305"/>
    <property type="match status" value="1"/>
</dbReference>
<gene>
    <name evidence="4" type="ORF">GCM10010529_16320</name>
</gene>
<dbReference type="PROSITE" id="PS51257">
    <property type="entry name" value="PROKAR_LIPOPROTEIN"/>
    <property type="match status" value="1"/>
</dbReference>
<evidence type="ECO:0000256" key="1">
    <source>
        <dbReference type="SAM" id="MobiDB-lite"/>
    </source>
</evidence>
<evidence type="ECO:0000256" key="2">
    <source>
        <dbReference type="SAM" id="SignalP"/>
    </source>
</evidence>
<reference evidence="5" key="1">
    <citation type="journal article" date="2019" name="Int. J. Syst. Evol. Microbiol.">
        <title>The Global Catalogue of Microorganisms (GCM) 10K type strain sequencing project: providing services to taxonomists for standard genome sequencing and annotation.</title>
        <authorList>
            <consortium name="The Broad Institute Genomics Platform"/>
            <consortium name="The Broad Institute Genome Sequencing Center for Infectious Disease"/>
            <person name="Wu L."/>
            <person name="Ma J."/>
        </authorList>
    </citation>
    <scope>NUCLEOTIDE SEQUENCE [LARGE SCALE GENOMIC DNA]</scope>
    <source>
        <strain evidence="5">JCM 14309</strain>
    </source>
</reference>